<dbReference type="InterPro" id="IPR049500">
    <property type="entry name" value="Peptidase_M50B-like"/>
</dbReference>
<feature type="transmembrane region" description="Helical" evidence="1">
    <location>
        <begin position="145"/>
        <end position="162"/>
    </location>
</feature>
<keyword evidence="1" id="KW-0812">Transmembrane</keyword>
<feature type="transmembrane region" description="Helical" evidence="1">
    <location>
        <begin position="12"/>
        <end position="30"/>
    </location>
</feature>
<reference evidence="2 3" key="1">
    <citation type="journal article" date="2018" name="Vet. Microbiol.">
        <title>Characterisation of Staphylococcus felis isolated from cats using whole genome sequencing.</title>
        <authorList>
            <person name="Worthing K."/>
            <person name="Pang S."/>
            <person name="Trott D.J."/>
            <person name="Abraham S."/>
            <person name="Coombs G.W."/>
            <person name="Jordan D."/>
            <person name="McIntyre L."/>
            <person name="Davies M.R."/>
            <person name="Norris J."/>
        </authorList>
    </citation>
    <scope>NUCLEOTIDE SEQUENCE [LARGE SCALE GENOMIC DNA]</scope>
    <source>
        <strain evidence="2 3">F9</strain>
    </source>
</reference>
<dbReference type="Proteomes" id="UP000256562">
    <property type="component" value="Unassembled WGS sequence"/>
</dbReference>
<gene>
    <name evidence="2" type="ORF">DOS83_12285</name>
</gene>
<keyword evidence="1" id="KW-0472">Membrane</keyword>
<evidence type="ECO:0000256" key="1">
    <source>
        <dbReference type="SAM" id="Phobius"/>
    </source>
</evidence>
<comment type="caution">
    <text evidence="2">The sequence shown here is derived from an EMBL/GenBank/DDBJ whole genome shotgun (WGS) entry which is preliminary data.</text>
</comment>
<dbReference type="EMBL" id="QKXQ01000600">
    <property type="protein sequence ID" value="REH90596.1"/>
    <property type="molecule type" value="Genomic_DNA"/>
</dbReference>
<protein>
    <submittedName>
        <fullName evidence="2">M50 family peptidase</fullName>
    </submittedName>
</protein>
<keyword evidence="1" id="KW-1133">Transmembrane helix</keyword>
<dbReference type="AlphaFoldDB" id="A0A3E0ILG6"/>
<dbReference type="OrthoDB" id="2408397at2"/>
<proteinExistence type="predicted"/>
<dbReference type="RefSeq" id="WP_116095236.1">
    <property type="nucleotide sequence ID" value="NZ_QKXQ01000600.1"/>
</dbReference>
<organism evidence="2 3">
    <name type="scientific">Staphylococcus felis</name>
    <dbReference type="NCBI Taxonomy" id="46127"/>
    <lineage>
        <taxon>Bacteria</taxon>
        <taxon>Bacillati</taxon>
        <taxon>Bacillota</taxon>
        <taxon>Bacilli</taxon>
        <taxon>Bacillales</taxon>
        <taxon>Staphylococcaceae</taxon>
        <taxon>Staphylococcus</taxon>
    </lineage>
</organism>
<evidence type="ECO:0000313" key="2">
    <source>
        <dbReference type="EMBL" id="REH90596.1"/>
    </source>
</evidence>
<feature type="transmembrane region" description="Helical" evidence="1">
    <location>
        <begin position="123"/>
        <end position="139"/>
    </location>
</feature>
<feature type="transmembrane region" description="Helical" evidence="1">
    <location>
        <begin position="174"/>
        <end position="199"/>
    </location>
</feature>
<sequence>MHYWIASPLPISLYLLCLITFIYLVCHYYQHKFPFSVLDIALNYIPVLTHEFGHVFFNRISGGRVVDLVIVATRRERNATGQQGYAVTQSKSRLSQIFTTIGGYIMPPLMLVIGIMLQHKGQGALFIIIYIFIFIYYTLVTSRKLIPISIIAFLCFISYLGIHSENLSNYSFMYMLVYHFLLGTLLGEIIQSSMTIFKLTFSSPKPNWDGTALSHLTRFPTFLFSSFWILINGLSLYYAIHQYFII</sequence>
<evidence type="ECO:0000313" key="3">
    <source>
        <dbReference type="Proteomes" id="UP000256562"/>
    </source>
</evidence>
<feature type="transmembrane region" description="Helical" evidence="1">
    <location>
        <begin position="97"/>
        <end position="116"/>
    </location>
</feature>
<dbReference type="Pfam" id="PF13398">
    <property type="entry name" value="Peptidase_M50B"/>
    <property type="match status" value="1"/>
</dbReference>
<name>A0A3E0ILG6_9STAP</name>
<feature type="transmembrane region" description="Helical" evidence="1">
    <location>
        <begin position="219"/>
        <end position="240"/>
    </location>
</feature>
<accession>A0A3E0ILG6</accession>